<keyword evidence="1 2" id="KW-0732">Signal</keyword>
<evidence type="ECO:0000256" key="2">
    <source>
        <dbReference type="SAM" id="SignalP"/>
    </source>
</evidence>
<dbReference type="SUPFAM" id="SSF53850">
    <property type="entry name" value="Periplasmic binding protein-like II"/>
    <property type="match status" value="1"/>
</dbReference>
<dbReference type="SMART" id="SM00062">
    <property type="entry name" value="PBPb"/>
    <property type="match status" value="1"/>
</dbReference>
<dbReference type="KEGG" id="bhp:BHAMNSH16_08090"/>
<feature type="chain" id="PRO_5041984236" evidence="2">
    <location>
        <begin position="21"/>
        <end position="256"/>
    </location>
</feature>
<dbReference type="EMBL" id="CP019914">
    <property type="protein sequence ID" value="ASJ21603.1"/>
    <property type="molecule type" value="Genomic_DNA"/>
</dbReference>
<organism evidence="4 5">
    <name type="scientific">Brachyspira hampsonii</name>
    <dbReference type="NCBI Taxonomy" id="1287055"/>
    <lineage>
        <taxon>Bacteria</taxon>
        <taxon>Pseudomonadati</taxon>
        <taxon>Spirochaetota</taxon>
        <taxon>Spirochaetia</taxon>
        <taxon>Brachyspirales</taxon>
        <taxon>Brachyspiraceae</taxon>
        <taxon>Brachyspira</taxon>
    </lineage>
</organism>
<feature type="signal peptide" evidence="2">
    <location>
        <begin position="1"/>
        <end position="20"/>
    </location>
</feature>
<gene>
    <name evidence="4" type="ORF">BHAMNSH16_08090</name>
</gene>
<name>A0AAC9TTF5_9SPIR</name>
<reference evidence="4 5" key="1">
    <citation type="submission" date="2017-02" db="EMBL/GenBank/DDBJ databases">
        <title>Complete genome sequence of Brachyspira hampsonii genomovar I strain NSH-16 (ATCC BAA-2463).</title>
        <authorList>
            <person name="Mirajkar N.S."/>
            <person name="Gebhart C.J."/>
        </authorList>
    </citation>
    <scope>NUCLEOTIDE SEQUENCE [LARGE SCALE GENOMIC DNA]</scope>
    <source>
        <strain evidence="4 5">NSH-16</strain>
    </source>
</reference>
<proteinExistence type="predicted"/>
<dbReference type="Pfam" id="PF00497">
    <property type="entry name" value="SBP_bac_3"/>
    <property type="match status" value="1"/>
</dbReference>
<dbReference type="PANTHER" id="PTHR35936">
    <property type="entry name" value="MEMBRANE-BOUND LYTIC MUREIN TRANSGLYCOSYLASE F"/>
    <property type="match status" value="1"/>
</dbReference>
<dbReference type="PANTHER" id="PTHR35936:SF17">
    <property type="entry name" value="ARGININE-BINDING EXTRACELLULAR PROTEIN ARTP"/>
    <property type="match status" value="1"/>
</dbReference>
<evidence type="ECO:0000256" key="1">
    <source>
        <dbReference type="ARBA" id="ARBA00022729"/>
    </source>
</evidence>
<evidence type="ECO:0000259" key="3">
    <source>
        <dbReference type="SMART" id="SM00062"/>
    </source>
</evidence>
<keyword evidence="5" id="KW-1185">Reference proteome</keyword>
<accession>A0AAC9TTF5</accession>
<sequence length="256" mass="29120">MKNILLISLCIILFVSCTNSTSKYENFTNNEEYIKNSAINVGIYVYDYPFGYMSNGNIGGFDYDLMKEISKISGSNMNFIPMRFEELIPALESKKIDMIIAGMSVTEERKKYLTFSDKYYTSSQAVLVRADNESIKTEEDLIGKKVGVIRDTVADNMISAKDGIEIERFDTGSSIILSLKVGNMDAAVFDKETCKHFLSYDKSIKLVNTIKYPQEDYAIAFRKEENIFINEVNKAISQIMTNGFYEMLVKKYLGTN</sequence>
<dbReference type="Proteomes" id="UP000264880">
    <property type="component" value="Chromosome"/>
</dbReference>
<evidence type="ECO:0000313" key="4">
    <source>
        <dbReference type="EMBL" id="ASJ21603.1"/>
    </source>
</evidence>
<protein>
    <submittedName>
        <fullName evidence="4">Basic amino acid ABC transporter substrate-binding protein</fullName>
    </submittedName>
</protein>
<dbReference type="RefSeq" id="WP_069731764.1">
    <property type="nucleotide sequence ID" value="NZ_CP019914.1"/>
</dbReference>
<evidence type="ECO:0000313" key="5">
    <source>
        <dbReference type="Proteomes" id="UP000264880"/>
    </source>
</evidence>
<dbReference type="AlphaFoldDB" id="A0AAC9TTF5"/>
<dbReference type="InterPro" id="IPR001638">
    <property type="entry name" value="Solute-binding_3/MltF_N"/>
</dbReference>
<dbReference type="PROSITE" id="PS51257">
    <property type="entry name" value="PROKAR_LIPOPROTEIN"/>
    <property type="match status" value="1"/>
</dbReference>
<dbReference type="Gene3D" id="3.40.190.10">
    <property type="entry name" value="Periplasmic binding protein-like II"/>
    <property type="match status" value="2"/>
</dbReference>
<feature type="domain" description="Solute-binding protein family 3/N-terminal" evidence="3">
    <location>
        <begin position="38"/>
        <end position="256"/>
    </location>
</feature>